<name>A0ABR9PA04_9ACTN</name>
<feature type="transmembrane region" description="Helical" evidence="5">
    <location>
        <begin position="100"/>
        <end position="120"/>
    </location>
</feature>
<organism evidence="6 7">
    <name type="scientific">Nocardiopsis coralli</name>
    <dbReference type="NCBI Taxonomy" id="2772213"/>
    <lineage>
        <taxon>Bacteria</taxon>
        <taxon>Bacillati</taxon>
        <taxon>Actinomycetota</taxon>
        <taxon>Actinomycetes</taxon>
        <taxon>Streptosporangiales</taxon>
        <taxon>Nocardiopsidaceae</taxon>
        <taxon>Nocardiopsis</taxon>
    </lineage>
</organism>
<protein>
    <submittedName>
        <fullName evidence="6">Bile acid:sodium symporter family protein</fullName>
    </submittedName>
</protein>
<comment type="caution">
    <text evidence="6">The sequence shown here is derived from an EMBL/GenBank/DDBJ whole genome shotgun (WGS) entry which is preliminary data.</text>
</comment>
<dbReference type="InterPro" id="IPR038770">
    <property type="entry name" value="Na+/solute_symporter_sf"/>
</dbReference>
<keyword evidence="4 5" id="KW-0472">Membrane</keyword>
<gene>
    <name evidence="6" type="ORF">IDM40_18455</name>
</gene>
<evidence type="ECO:0000256" key="3">
    <source>
        <dbReference type="ARBA" id="ARBA00022989"/>
    </source>
</evidence>
<proteinExistence type="predicted"/>
<dbReference type="InterPro" id="IPR004710">
    <property type="entry name" value="Bilac:Na_transpt"/>
</dbReference>
<dbReference type="PANTHER" id="PTHR10361:SF28">
    <property type="entry name" value="P3 PROTEIN-RELATED"/>
    <property type="match status" value="1"/>
</dbReference>
<dbReference type="Proteomes" id="UP000806528">
    <property type="component" value="Unassembled WGS sequence"/>
</dbReference>
<reference evidence="6 7" key="1">
    <citation type="submission" date="2020-09" db="EMBL/GenBank/DDBJ databases">
        <title>Diversity and distribution of actinomycetes associated with coral in the coast of Hainan.</title>
        <authorList>
            <person name="Li F."/>
        </authorList>
    </citation>
    <scope>NUCLEOTIDE SEQUENCE [LARGE SCALE GENOMIC DNA]</scope>
    <source>
        <strain evidence="6 7">HNM0947</strain>
    </source>
</reference>
<evidence type="ECO:0000256" key="2">
    <source>
        <dbReference type="ARBA" id="ARBA00022692"/>
    </source>
</evidence>
<feature type="transmembrane region" description="Helical" evidence="5">
    <location>
        <begin position="127"/>
        <end position="150"/>
    </location>
</feature>
<evidence type="ECO:0000313" key="6">
    <source>
        <dbReference type="EMBL" id="MBE3000667.1"/>
    </source>
</evidence>
<feature type="transmembrane region" description="Helical" evidence="5">
    <location>
        <begin position="15"/>
        <end position="33"/>
    </location>
</feature>
<dbReference type="Gene3D" id="1.20.1530.20">
    <property type="match status" value="1"/>
</dbReference>
<feature type="transmembrane region" description="Helical" evidence="5">
    <location>
        <begin position="39"/>
        <end position="57"/>
    </location>
</feature>
<evidence type="ECO:0000256" key="5">
    <source>
        <dbReference type="SAM" id="Phobius"/>
    </source>
</evidence>
<dbReference type="Pfam" id="PF01758">
    <property type="entry name" value="SBF"/>
    <property type="match status" value="1"/>
</dbReference>
<evidence type="ECO:0000313" key="7">
    <source>
        <dbReference type="Proteomes" id="UP000806528"/>
    </source>
</evidence>
<dbReference type="RefSeq" id="WP_193123274.1">
    <property type="nucleotide sequence ID" value="NZ_JADBGI010000016.1"/>
</dbReference>
<feature type="transmembrane region" description="Helical" evidence="5">
    <location>
        <begin position="69"/>
        <end position="88"/>
    </location>
</feature>
<evidence type="ECO:0000256" key="1">
    <source>
        <dbReference type="ARBA" id="ARBA00004141"/>
    </source>
</evidence>
<feature type="transmembrane region" description="Helical" evidence="5">
    <location>
        <begin position="162"/>
        <end position="184"/>
    </location>
</feature>
<evidence type="ECO:0000256" key="4">
    <source>
        <dbReference type="ARBA" id="ARBA00023136"/>
    </source>
</evidence>
<keyword evidence="2 5" id="KW-0812">Transmembrane</keyword>
<dbReference type="InterPro" id="IPR002657">
    <property type="entry name" value="BilAc:Na_symport/Acr3"/>
</dbReference>
<feature type="transmembrane region" description="Helical" evidence="5">
    <location>
        <begin position="191"/>
        <end position="212"/>
    </location>
</feature>
<dbReference type="PANTHER" id="PTHR10361">
    <property type="entry name" value="SODIUM-BILE ACID COTRANSPORTER"/>
    <property type="match status" value="1"/>
</dbReference>
<accession>A0ABR9PA04</accession>
<sequence>MSALTAVANFASRTFALWIIVLSALALAFPHVFAPLEPYTVPLLAVVMLGMGLTLRFKDFAVVARRPVPLLIGVFAQYLIMPSLAWALGKALALPPELALGLILLGCVPSGTASNIMAYLARGDVAVSVAMTSVSTLVAIVITPYLVLFYGGHLLPVDTGAMVLSIAQVVLLPVLTGLLLQALLPKVVERMMPVVPTVSVVAVVIICAGVVGSSRDTFLEAAPLVIVGVVVHNLVGLALGYAVAWMTRVPESQRRAISFEVGIQNSGLAATLGAAHFGPAAALPGAIAAVWANLSGPVLATFWGRRGVEEPARETAD</sequence>
<comment type="subcellular location">
    <subcellularLocation>
        <location evidence="1">Membrane</location>
        <topology evidence="1">Multi-pass membrane protein</topology>
    </subcellularLocation>
</comment>
<feature type="transmembrane region" description="Helical" evidence="5">
    <location>
        <begin position="224"/>
        <end position="245"/>
    </location>
</feature>
<keyword evidence="7" id="KW-1185">Reference proteome</keyword>
<dbReference type="EMBL" id="JADBGI010000016">
    <property type="protein sequence ID" value="MBE3000667.1"/>
    <property type="molecule type" value="Genomic_DNA"/>
</dbReference>
<keyword evidence="3 5" id="KW-1133">Transmembrane helix</keyword>